<keyword evidence="2" id="KW-0472">Membrane</keyword>
<organism evidence="3 4">
    <name type="scientific">Cylicocyclus nassatus</name>
    <name type="common">Nematode worm</name>
    <dbReference type="NCBI Taxonomy" id="53992"/>
    <lineage>
        <taxon>Eukaryota</taxon>
        <taxon>Metazoa</taxon>
        <taxon>Ecdysozoa</taxon>
        <taxon>Nematoda</taxon>
        <taxon>Chromadorea</taxon>
        <taxon>Rhabditida</taxon>
        <taxon>Rhabditina</taxon>
        <taxon>Rhabditomorpha</taxon>
        <taxon>Strongyloidea</taxon>
        <taxon>Strongylidae</taxon>
        <taxon>Cylicocyclus</taxon>
    </lineage>
</organism>
<dbReference type="EMBL" id="CATQJL010000223">
    <property type="protein sequence ID" value="CAJ0596699.1"/>
    <property type="molecule type" value="Genomic_DNA"/>
</dbReference>
<feature type="compositionally biased region" description="Polar residues" evidence="1">
    <location>
        <begin position="49"/>
        <end position="70"/>
    </location>
</feature>
<evidence type="ECO:0000313" key="3">
    <source>
        <dbReference type="EMBL" id="CAJ0596699.1"/>
    </source>
</evidence>
<evidence type="ECO:0000256" key="2">
    <source>
        <dbReference type="SAM" id="Phobius"/>
    </source>
</evidence>
<comment type="caution">
    <text evidence="3">The sequence shown here is derived from an EMBL/GenBank/DDBJ whole genome shotgun (WGS) entry which is preliminary data.</text>
</comment>
<keyword evidence="4" id="KW-1185">Reference proteome</keyword>
<keyword evidence="2" id="KW-0812">Transmembrane</keyword>
<evidence type="ECO:0000256" key="1">
    <source>
        <dbReference type="SAM" id="MobiDB-lite"/>
    </source>
</evidence>
<protein>
    <submittedName>
        <fullName evidence="3">Uncharacterized protein</fullName>
    </submittedName>
</protein>
<dbReference type="AlphaFoldDB" id="A0AA36GRA5"/>
<name>A0AA36GRA5_CYLNA</name>
<feature type="compositionally biased region" description="Polar residues" evidence="1">
    <location>
        <begin position="134"/>
        <end position="147"/>
    </location>
</feature>
<feature type="region of interest" description="Disordered" evidence="1">
    <location>
        <begin position="49"/>
        <end position="90"/>
    </location>
</feature>
<keyword evidence="2" id="KW-1133">Transmembrane helix</keyword>
<accession>A0AA36GRA5</accession>
<reference evidence="3" key="1">
    <citation type="submission" date="2023-07" db="EMBL/GenBank/DDBJ databases">
        <authorList>
            <consortium name="CYATHOMIX"/>
        </authorList>
    </citation>
    <scope>NUCLEOTIDE SEQUENCE</scope>
    <source>
        <strain evidence="3">N/A</strain>
    </source>
</reference>
<feature type="region of interest" description="Disordered" evidence="1">
    <location>
        <begin position="123"/>
        <end position="179"/>
    </location>
</feature>
<proteinExistence type="predicted"/>
<dbReference type="Proteomes" id="UP001176961">
    <property type="component" value="Unassembled WGS sequence"/>
</dbReference>
<feature type="transmembrane region" description="Helical" evidence="2">
    <location>
        <begin position="21"/>
        <end position="40"/>
    </location>
</feature>
<feature type="compositionally biased region" description="Basic and acidic residues" evidence="1">
    <location>
        <begin position="162"/>
        <end position="179"/>
    </location>
</feature>
<evidence type="ECO:0000313" key="4">
    <source>
        <dbReference type="Proteomes" id="UP001176961"/>
    </source>
</evidence>
<sequence>MLTRIFHFKFRNTYTRMETKIKRFLYFIVTILIPSTLWVFCGRKRSNHSPIANTQKNKKSSIPSSTPAETKSSKSSKKKKRKSLILDPTQHSDKAIVKTCSIICSFHSPPPRAEAERSRMVSSAEWWSKKTSPKLKSSNVLQLSRTQSGEEDVLIELPQNGKIEETQKSQNRKTDGNRK</sequence>
<feature type="compositionally biased region" description="Basic residues" evidence="1">
    <location>
        <begin position="74"/>
        <end position="83"/>
    </location>
</feature>
<gene>
    <name evidence="3" type="ORF">CYNAS_LOCUS8682</name>
</gene>